<organism evidence="2 3">
    <name type="scientific">Polaribacter irgensii 23-P</name>
    <dbReference type="NCBI Taxonomy" id="313594"/>
    <lineage>
        <taxon>Bacteria</taxon>
        <taxon>Pseudomonadati</taxon>
        <taxon>Bacteroidota</taxon>
        <taxon>Flavobacteriia</taxon>
        <taxon>Flavobacteriales</taxon>
        <taxon>Flavobacteriaceae</taxon>
    </lineage>
</organism>
<name>A4C1X8_9FLAO</name>
<reference evidence="2 3" key="1">
    <citation type="submission" date="2006-02" db="EMBL/GenBank/DDBJ databases">
        <authorList>
            <person name="Murray A."/>
            <person name="Staley J."/>
            <person name="Ferriera S."/>
            <person name="Johnson J."/>
            <person name="Kravitz S."/>
            <person name="Halpern A."/>
            <person name="Remington K."/>
            <person name="Beeson K."/>
            <person name="Tran B."/>
            <person name="Rogers Y.-H."/>
            <person name="Friedman R."/>
            <person name="Venter J.C."/>
        </authorList>
    </citation>
    <scope>NUCLEOTIDE SEQUENCE [LARGE SCALE GENOMIC DNA]</scope>
    <source>
        <strain evidence="2 3">23-P</strain>
    </source>
</reference>
<dbReference type="STRING" id="313594.PI23P_12377"/>
<dbReference type="RefSeq" id="WP_004571095.1">
    <property type="nucleotide sequence ID" value="NZ_CH724148.1"/>
</dbReference>
<dbReference type="eggNOG" id="COG4733">
    <property type="taxonomic scope" value="Bacteria"/>
</dbReference>
<dbReference type="SUPFAM" id="SSF49265">
    <property type="entry name" value="Fibronectin type III"/>
    <property type="match status" value="1"/>
</dbReference>
<evidence type="ECO:0000256" key="1">
    <source>
        <dbReference type="SAM" id="SignalP"/>
    </source>
</evidence>
<evidence type="ECO:0000313" key="3">
    <source>
        <dbReference type="Proteomes" id="UP000003053"/>
    </source>
</evidence>
<dbReference type="PROSITE" id="PS51257">
    <property type="entry name" value="PROKAR_LIPOPROTEIN"/>
    <property type="match status" value="1"/>
</dbReference>
<sequence length="232" mass="25658">MGRFKKIVVFFLLIGGLAISCSEKESTTEVIMDSPTAAMLIFPDKNTECNEGVIVSKTETDVLFKWGETANTSAYRITITNLNDATSRAIRTTKNEFLVRSLRGTPYSWVVKSEAIIGDETADSETWKFYNAGLPEESHPPFPAEVISPQIGMRLDPGEIVLQWEASDIDNDIAFYTILLDTSNSPETVIGATGTNRVKATVASGLIYYWKVITTDALGNVSYSQTFQFRVN</sequence>
<dbReference type="OrthoDB" id="789771at2"/>
<accession>A4C1X8</accession>
<evidence type="ECO:0000313" key="2">
    <source>
        <dbReference type="EMBL" id="EAR12131.1"/>
    </source>
</evidence>
<keyword evidence="1" id="KW-0732">Signal</keyword>
<dbReference type="Gene3D" id="2.60.40.10">
    <property type="entry name" value="Immunoglobulins"/>
    <property type="match status" value="1"/>
</dbReference>
<dbReference type="EMBL" id="AAOG01000003">
    <property type="protein sequence ID" value="EAR12131.1"/>
    <property type="molecule type" value="Genomic_DNA"/>
</dbReference>
<proteinExistence type="predicted"/>
<dbReference type="Proteomes" id="UP000003053">
    <property type="component" value="Unassembled WGS sequence"/>
</dbReference>
<gene>
    <name evidence="2" type="ORF">PI23P_12377</name>
</gene>
<feature type="chain" id="PRO_5002666846" description="Fibronectin type-III domain-containing protein" evidence="1">
    <location>
        <begin position="21"/>
        <end position="232"/>
    </location>
</feature>
<keyword evidence="3" id="KW-1185">Reference proteome</keyword>
<feature type="signal peptide" evidence="1">
    <location>
        <begin position="1"/>
        <end position="20"/>
    </location>
</feature>
<evidence type="ECO:0008006" key="4">
    <source>
        <dbReference type="Google" id="ProtNLM"/>
    </source>
</evidence>
<comment type="caution">
    <text evidence="2">The sequence shown here is derived from an EMBL/GenBank/DDBJ whole genome shotgun (WGS) entry which is preliminary data.</text>
</comment>
<protein>
    <recommendedName>
        <fullName evidence="4">Fibronectin type-III domain-containing protein</fullName>
    </recommendedName>
</protein>
<dbReference type="InterPro" id="IPR036116">
    <property type="entry name" value="FN3_sf"/>
</dbReference>
<dbReference type="AlphaFoldDB" id="A4C1X8"/>
<dbReference type="InterPro" id="IPR013783">
    <property type="entry name" value="Ig-like_fold"/>
</dbReference>
<dbReference type="HOGENOM" id="CLU_103348_0_0_10"/>